<sequence>MPYREVWKPTLTARAKVYEDVTSTCPTVGACGIRGVMPADLVLVHLSGLKLLASDFNHWLAGGLAG</sequence>
<proteinExistence type="predicted"/>
<dbReference type="AlphaFoldDB" id="A0AAV3WF60"/>
<reference evidence="1" key="1">
    <citation type="submission" date="2019-10" db="EMBL/GenBank/DDBJ databases">
        <title>Draft genome sequece of Microseira wollei NIES-4236.</title>
        <authorList>
            <person name="Yamaguchi H."/>
            <person name="Suzuki S."/>
            <person name="Kawachi M."/>
        </authorList>
    </citation>
    <scope>NUCLEOTIDE SEQUENCE</scope>
    <source>
        <strain evidence="1">NIES-4236</strain>
    </source>
</reference>
<dbReference type="EMBL" id="BLAY01000011">
    <property type="protein sequence ID" value="GET36279.1"/>
    <property type="molecule type" value="Genomic_DNA"/>
</dbReference>
<comment type="caution">
    <text evidence="1">The sequence shown here is derived from an EMBL/GenBank/DDBJ whole genome shotgun (WGS) entry which is preliminary data.</text>
</comment>
<evidence type="ECO:0000313" key="2">
    <source>
        <dbReference type="Proteomes" id="UP001050975"/>
    </source>
</evidence>
<evidence type="ECO:0000313" key="1">
    <source>
        <dbReference type="EMBL" id="GET36279.1"/>
    </source>
</evidence>
<dbReference type="Proteomes" id="UP001050975">
    <property type="component" value="Unassembled WGS sequence"/>
</dbReference>
<organism evidence="1 2">
    <name type="scientific">Microseira wollei NIES-4236</name>
    <dbReference type="NCBI Taxonomy" id="2530354"/>
    <lineage>
        <taxon>Bacteria</taxon>
        <taxon>Bacillati</taxon>
        <taxon>Cyanobacteriota</taxon>
        <taxon>Cyanophyceae</taxon>
        <taxon>Oscillatoriophycideae</taxon>
        <taxon>Aerosakkonematales</taxon>
        <taxon>Aerosakkonemataceae</taxon>
        <taxon>Microseira</taxon>
    </lineage>
</organism>
<dbReference type="PROSITE" id="PS51257">
    <property type="entry name" value="PROKAR_LIPOPROTEIN"/>
    <property type="match status" value="1"/>
</dbReference>
<accession>A0AAV3WF60</accession>
<gene>
    <name evidence="1" type="ORF">MiSe_10270</name>
</gene>
<protein>
    <submittedName>
        <fullName evidence="1">Uncharacterized protein</fullName>
    </submittedName>
</protein>
<keyword evidence="2" id="KW-1185">Reference proteome</keyword>
<name>A0AAV3WF60_9CYAN</name>